<dbReference type="EMBL" id="ANOH01000001">
    <property type="protein sequence ID" value="EMI58553.1"/>
    <property type="molecule type" value="Genomic_DNA"/>
</dbReference>
<evidence type="ECO:0000313" key="4">
    <source>
        <dbReference type="Proteomes" id="UP000011885"/>
    </source>
</evidence>
<feature type="domain" description="Cytochrome C Planctomycete-type" evidence="2">
    <location>
        <begin position="19"/>
        <end position="77"/>
    </location>
</feature>
<protein>
    <submittedName>
        <fullName evidence="3">Protein containing Cytochrome C, Planctomycete</fullName>
    </submittedName>
</protein>
<dbReference type="SUPFAM" id="SSF46626">
    <property type="entry name" value="Cytochrome c"/>
    <property type="match status" value="1"/>
</dbReference>
<keyword evidence="4" id="KW-1185">Reference proteome</keyword>
<sequence>MRAEVDFNRDVRPILSDKCFKCHGPDAANQESSFRVDSFENATSDLGGYFGIVPGDLESSELHLRIHDEDDPMPPAGDLKKLSPEEIEILDQWISDGAQFEAHWAFVPLPEQIAVPEAGEGWARGPIDRFVANVVKQKGLKHTEPTSREKWLRRVTFDLTGLP</sequence>
<gene>
    <name evidence="3" type="ORF">RSSM_00001</name>
</gene>
<dbReference type="Pfam" id="PF07583">
    <property type="entry name" value="PSCyt2"/>
    <property type="match status" value="1"/>
</dbReference>
<evidence type="ECO:0000313" key="3">
    <source>
        <dbReference type="EMBL" id="EMI58553.1"/>
    </source>
</evidence>
<dbReference type="Pfam" id="PF07635">
    <property type="entry name" value="PSCyt1"/>
    <property type="match status" value="1"/>
</dbReference>
<dbReference type="InterPro" id="IPR011429">
    <property type="entry name" value="Cyt_c_Planctomycete-type"/>
</dbReference>
<dbReference type="InterPro" id="IPR011444">
    <property type="entry name" value="DUF1549"/>
</dbReference>
<dbReference type="GO" id="GO:0009055">
    <property type="term" value="F:electron transfer activity"/>
    <property type="evidence" value="ECO:0007669"/>
    <property type="project" value="InterPro"/>
</dbReference>
<dbReference type="GO" id="GO:0020037">
    <property type="term" value="F:heme binding"/>
    <property type="evidence" value="ECO:0007669"/>
    <property type="project" value="InterPro"/>
</dbReference>
<organism evidence="3 4">
    <name type="scientific">Rhodopirellula sallentina SM41</name>
    <dbReference type="NCBI Taxonomy" id="1263870"/>
    <lineage>
        <taxon>Bacteria</taxon>
        <taxon>Pseudomonadati</taxon>
        <taxon>Planctomycetota</taxon>
        <taxon>Planctomycetia</taxon>
        <taxon>Pirellulales</taxon>
        <taxon>Pirellulaceae</taxon>
        <taxon>Rhodopirellula</taxon>
    </lineage>
</organism>
<dbReference type="InterPro" id="IPR036909">
    <property type="entry name" value="Cyt_c-like_dom_sf"/>
</dbReference>
<dbReference type="AlphaFoldDB" id="M5URD5"/>
<evidence type="ECO:0000259" key="2">
    <source>
        <dbReference type="Pfam" id="PF07635"/>
    </source>
</evidence>
<evidence type="ECO:0000259" key="1">
    <source>
        <dbReference type="Pfam" id="PF07583"/>
    </source>
</evidence>
<feature type="non-terminal residue" evidence="3">
    <location>
        <position position="163"/>
    </location>
</feature>
<reference evidence="3 4" key="1">
    <citation type="journal article" date="2013" name="Mar. Genomics">
        <title>Expression of sulfatases in Rhodopirellula baltica and the diversity of sulfatases in the genus Rhodopirellula.</title>
        <authorList>
            <person name="Wegner C.E."/>
            <person name="Richter-Heitmann T."/>
            <person name="Klindworth A."/>
            <person name="Klockow C."/>
            <person name="Richter M."/>
            <person name="Achstetter T."/>
            <person name="Glockner F.O."/>
            <person name="Harder J."/>
        </authorList>
    </citation>
    <scope>NUCLEOTIDE SEQUENCE [LARGE SCALE GENOMIC DNA]</scope>
    <source>
        <strain evidence="3 4">SM41</strain>
    </source>
</reference>
<dbReference type="PANTHER" id="PTHR35889:SF3">
    <property type="entry name" value="F-BOX DOMAIN-CONTAINING PROTEIN"/>
    <property type="match status" value="1"/>
</dbReference>
<accession>M5URD5</accession>
<comment type="caution">
    <text evidence="3">The sequence shown here is derived from an EMBL/GenBank/DDBJ whole genome shotgun (WGS) entry which is preliminary data.</text>
</comment>
<feature type="domain" description="DUF1549" evidence="1">
    <location>
        <begin position="126"/>
        <end position="163"/>
    </location>
</feature>
<name>M5URD5_9BACT</name>
<dbReference type="Proteomes" id="UP000011885">
    <property type="component" value="Unassembled WGS sequence"/>
</dbReference>
<dbReference type="PANTHER" id="PTHR35889">
    <property type="entry name" value="CYCLOINULO-OLIGOSACCHARIDE FRUCTANOTRANSFERASE-RELATED"/>
    <property type="match status" value="1"/>
</dbReference>
<proteinExistence type="predicted"/>